<dbReference type="Proteomes" id="UP000199323">
    <property type="component" value="Unassembled WGS sequence"/>
</dbReference>
<evidence type="ECO:0000313" key="2">
    <source>
        <dbReference type="Proteomes" id="UP000199323"/>
    </source>
</evidence>
<dbReference type="RefSeq" id="WP_093713752.1">
    <property type="nucleotide sequence ID" value="NZ_FONG01000007.1"/>
</dbReference>
<name>A0A1I2EYP6_9ACTN</name>
<sequence>MTDSAGESAGAADRFWEKCVAYGDAVFDVHDQVAWQRDRRTEMYEGWRMTAPMADRLSRTLLALRLYALSLDDAAAGRPLGEGGLAEVTLARAVAERPWPYELFAGLDALTPDAPRAADVNTLRLLTYDEVGRGAHTLARLDAGIRTVTGRLTERYRNPGLTLREVRRVLGG</sequence>
<gene>
    <name evidence="1" type="ORF">SAMN05216251_10771</name>
</gene>
<evidence type="ECO:0000313" key="1">
    <source>
        <dbReference type="EMBL" id="SFE98254.1"/>
    </source>
</evidence>
<dbReference type="AlphaFoldDB" id="A0A1I2EYP6"/>
<protein>
    <submittedName>
        <fullName evidence="1">Uncharacterized protein</fullName>
    </submittedName>
</protein>
<proteinExistence type="predicted"/>
<dbReference type="OrthoDB" id="24355at2"/>
<dbReference type="EMBL" id="FONG01000007">
    <property type="protein sequence ID" value="SFE98254.1"/>
    <property type="molecule type" value="Genomic_DNA"/>
</dbReference>
<reference evidence="1 2" key="1">
    <citation type="submission" date="2016-10" db="EMBL/GenBank/DDBJ databases">
        <authorList>
            <person name="de Groot N.N."/>
        </authorList>
    </citation>
    <scope>NUCLEOTIDE SEQUENCE [LARGE SCALE GENOMIC DNA]</scope>
    <source>
        <strain evidence="1 2">CGMCC 4.3510</strain>
    </source>
</reference>
<organism evidence="1 2">
    <name type="scientific">Actinacidiphila alni</name>
    <dbReference type="NCBI Taxonomy" id="380248"/>
    <lineage>
        <taxon>Bacteria</taxon>
        <taxon>Bacillati</taxon>
        <taxon>Actinomycetota</taxon>
        <taxon>Actinomycetes</taxon>
        <taxon>Kitasatosporales</taxon>
        <taxon>Streptomycetaceae</taxon>
        <taxon>Actinacidiphila</taxon>
    </lineage>
</organism>
<accession>A0A1I2EYP6</accession>
<keyword evidence="2" id="KW-1185">Reference proteome</keyword>